<dbReference type="Proteomes" id="UP001162156">
    <property type="component" value="Unassembled WGS sequence"/>
</dbReference>
<reference evidence="1" key="1">
    <citation type="journal article" date="2023" name="Insect Mol. Biol.">
        <title>Genome sequencing provides insights into the evolution of gene families encoding plant cell wall-degrading enzymes in longhorned beetles.</title>
        <authorList>
            <person name="Shin N.R."/>
            <person name="Okamura Y."/>
            <person name="Kirsch R."/>
            <person name="Pauchet Y."/>
        </authorList>
    </citation>
    <scope>NUCLEOTIDE SEQUENCE</scope>
    <source>
        <strain evidence="1">RBIC_L_NR</strain>
    </source>
</reference>
<comment type="caution">
    <text evidence="1">The sequence shown here is derived from an EMBL/GenBank/DDBJ whole genome shotgun (WGS) entry which is preliminary data.</text>
</comment>
<dbReference type="AlphaFoldDB" id="A0AAV8X4H2"/>
<gene>
    <name evidence="1" type="ORF">NQ314_014008</name>
</gene>
<keyword evidence="2" id="KW-1185">Reference proteome</keyword>
<evidence type="ECO:0000313" key="2">
    <source>
        <dbReference type="Proteomes" id="UP001162156"/>
    </source>
</evidence>
<protein>
    <submittedName>
        <fullName evidence="1">Uncharacterized protein</fullName>
    </submittedName>
</protein>
<name>A0AAV8X4H2_9CUCU</name>
<evidence type="ECO:0000313" key="1">
    <source>
        <dbReference type="EMBL" id="KAJ8933451.1"/>
    </source>
</evidence>
<accession>A0AAV8X4H2</accession>
<dbReference type="EMBL" id="JANEYF010003862">
    <property type="protein sequence ID" value="KAJ8933451.1"/>
    <property type="molecule type" value="Genomic_DNA"/>
</dbReference>
<sequence length="101" mass="12002">MQYHKTSFLHYTNLREIHDKQKFVDVLLDPNKIKRDKENQKRLKPIIKTIILCGKQGLALYEHRDHGPINLYSLVSKNEGNFRDLLRFALQFGDKTLEDHI</sequence>
<organism evidence="1 2">
    <name type="scientific">Rhamnusium bicolor</name>
    <dbReference type="NCBI Taxonomy" id="1586634"/>
    <lineage>
        <taxon>Eukaryota</taxon>
        <taxon>Metazoa</taxon>
        <taxon>Ecdysozoa</taxon>
        <taxon>Arthropoda</taxon>
        <taxon>Hexapoda</taxon>
        <taxon>Insecta</taxon>
        <taxon>Pterygota</taxon>
        <taxon>Neoptera</taxon>
        <taxon>Endopterygota</taxon>
        <taxon>Coleoptera</taxon>
        <taxon>Polyphaga</taxon>
        <taxon>Cucujiformia</taxon>
        <taxon>Chrysomeloidea</taxon>
        <taxon>Cerambycidae</taxon>
        <taxon>Lepturinae</taxon>
        <taxon>Rhagiini</taxon>
        <taxon>Rhamnusium</taxon>
    </lineage>
</organism>
<proteinExistence type="predicted"/>